<dbReference type="GO" id="GO:0032259">
    <property type="term" value="P:methylation"/>
    <property type="evidence" value="ECO:0007669"/>
    <property type="project" value="UniProtKB-KW"/>
</dbReference>
<protein>
    <submittedName>
        <fullName evidence="1">Class I SAM-dependent methyltransferase</fullName>
        <ecNumber evidence="1">2.1.1.-</ecNumber>
    </submittedName>
</protein>
<dbReference type="RefSeq" id="WP_369185125.1">
    <property type="nucleotide sequence ID" value="NZ_CP163445.1"/>
</dbReference>
<gene>
    <name evidence="1" type="ORF">AB2U05_32505</name>
</gene>
<accession>A0AB39TUR4</accession>
<dbReference type="AlphaFoldDB" id="A0AB39TUR4"/>
<keyword evidence="1" id="KW-0489">Methyltransferase</keyword>
<dbReference type="EC" id="2.1.1.-" evidence="1"/>
<organism evidence="1">
    <name type="scientific">Streptomyces sp. Y1</name>
    <dbReference type="NCBI Taxonomy" id="3238634"/>
    <lineage>
        <taxon>Bacteria</taxon>
        <taxon>Bacillati</taxon>
        <taxon>Actinomycetota</taxon>
        <taxon>Actinomycetes</taxon>
        <taxon>Kitasatosporales</taxon>
        <taxon>Streptomycetaceae</taxon>
        <taxon>Streptomyces</taxon>
    </lineage>
</organism>
<dbReference type="InterPro" id="IPR029063">
    <property type="entry name" value="SAM-dependent_MTases_sf"/>
</dbReference>
<keyword evidence="1" id="KW-0808">Transferase</keyword>
<evidence type="ECO:0000313" key="1">
    <source>
        <dbReference type="EMBL" id="XDQ82886.1"/>
    </source>
</evidence>
<dbReference type="Pfam" id="PF13578">
    <property type="entry name" value="Methyltransf_24"/>
    <property type="match status" value="1"/>
</dbReference>
<dbReference type="GO" id="GO:0008168">
    <property type="term" value="F:methyltransferase activity"/>
    <property type="evidence" value="ECO:0007669"/>
    <property type="project" value="UniProtKB-KW"/>
</dbReference>
<reference evidence="1" key="1">
    <citation type="submission" date="2024-07" db="EMBL/GenBank/DDBJ databases">
        <authorList>
            <person name="Yu S.T."/>
        </authorList>
    </citation>
    <scope>NUCLEOTIDE SEQUENCE</scope>
    <source>
        <strain evidence="1">Y1</strain>
    </source>
</reference>
<proteinExistence type="predicted"/>
<dbReference type="SUPFAM" id="SSF53335">
    <property type="entry name" value="S-adenosyl-L-methionine-dependent methyltransferases"/>
    <property type="match status" value="1"/>
</dbReference>
<name>A0AB39TUR4_9ACTN</name>
<dbReference type="EMBL" id="CP163445">
    <property type="protein sequence ID" value="XDQ82886.1"/>
    <property type="molecule type" value="Genomic_DNA"/>
</dbReference>
<sequence length="292" mass="31862">MPTTETAADQPAPLKRDDIPGWFFGLDRAAFRHLLAAQTAAGLSGDLLELGSYLGRSAVLLGDHLAPGERLTVCDLFDSEAGDSENAAEMEMSYRRTLTRSAFEANYLAFHSELPAIVQAPTSVLADGRIPAGSCRFVHVDASHLYEHVAGDIAVARAALVEDGLIALDDYRSEHTPGVSAAVWEAVFTGGLRPVLLTPMKFYGTWGDAEAARRVLLRRDWRAESYTVDEDTIAGARVLRLNYRVKAPVLPPQRSAPRRLALDLLPPVATRATRRVLRTLRERRAARPVPGA</sequence>
<dbReference type="Gene3D" id="3.40.50.150">
    <property type="entry name" value="Vaccinia Virus protein VP39"/>
    <property type="match status" value="1"/>
</dbReference>